<dbReference type="InterPro" id="IPR035897">
    <property type="entry name" value="Toll_tir_struct_dom_sf"/>
</dbReference>
<dbReference type="AlphaFoldDB" id="A0AAU9RNL2"/>
<dbReference type="PROSITE" id="PS50104">
    <property type="entry name" value="TIR"/>
    <property type="match status" value="2"/>
</dbReference>
<feature type="domain" description="TIR" evidence="3">
    <location>
        <begin position="9"/>
        <end position="156"/>
    </location>
</feature>
<evidence type="ECO:0000256" key="1">
    <source>
        <dbReference type="ARBA" id="ARBA00023027"/>
    </source>
</evidence>
<feature type="domain" description="TIR" evidence="3">
    <location>
        <begin position="252"/>
        <end position="374"/>
    </location>
</feature>
<evidence type="ECO:0000313" key="4">
    <source>
        <dbReference type="EMBL" id="CAH2046404.1"/>
    </source>
</evidence>
<keyword evidence="2" id="KW-1133">Transmembrane helix</keyword>
<dbReference type="Gene3D" id="3.40.50.10140">
    <property type="entry name" value="Toll/interleukin-1 receptor homology (TIR) domain"/>
    <property type="match status" value="2"/>
</dbReference>
<protein>
    <recommendedName>
        <fullName evidence="3">TIR domain-containing protein</fullName>
    </recommendedName>
</protein>
<dbReference type="SMART" id="SM00255">
    <property type="entry name" value="TIR"/>
    <property type="match status" value="2"/>
</dbReference>
<keyword evidence="2" id="KW-0812">Transmembrane</keyword>
<evidence type="ECO:0000259" key="3">
    <source>
        <dbReference type="PROSITE" id="PS50104"/>
    </source>
</evidence>
<feature type="transmembrane region" description="Helical" evidence="2">
    <location>
        <begin position="407"/>
        <end position="426"/>
    </location>
</feature>
<dbReference type="Proteomes" id="UP000836841">
    <property type="component" value="Chromosome 2"/>
</dbReference>
<sequence>MAELRPNHRPPQVFISFNGAEHRDNFIRYLVWGLRSERINVFIDTGEANRREIRNLFTKIEDSNIAVVIFSKRYTESEICLNELQKMHEHAEQNRLVVIPVFYDVSTSDVKNLEGEFGSHFKEMKEKYRNDPLKMLNWEDSLSSISERTGLTSEEHGTGLGLVREIVSAVKNELPNSSGGRINMSKGQVFVLASAAVFLFTLFTARLFCTDVKAYKAVNKDWLRHSHRYMKSVAAKTGFAIATCIFLFGLRFYQQVFISFHGDELRDNFIKYLVWGLRDERVNVFIDRGEANRRDIRNLSTKIEDSNIAVVIFSKMYTESEICLNELQKMHEHAEQNRLVEMREKYINDPLKILNWEDSLSSIAERTGLTSEEHGTGLGLVRAIVSAVKSELPNSSGGRTNMLKGQVFVLASAAVFLFSLFVARFFCTDVKAYKAVKCLLGVPVLVGLLHQLYCL</sequence>
<dbReference type="Pfam" id="PF01582">
    <property type="entry name" value="TIR"/>
    <property type="match status" value="2"/>
</dbReference>
<keyword evidence="5" id="KW-1185">Reference proteome</keyword>
<gene>
    <name evidence="4" type="ORF">TAV2_LOCUS5493</name>
</gene>
<keyword evidence="1" id="KW-0520">NAD</keyword>
<feature type="transmembrane region" description="Helical" evidence="2">
    <location>
        <begin position="189"/>
        <end position="208"/>
    </location>
</feature>
<dbReference type="EMBL" id="OU466858">
    <property type="protein sequence ID" value="CAH2046404.1"/>
    <property type="molecule type" value="Genomic_DNA"/>
</dbReference>
<dbReference type="SUPFAM" id="SSF52200">
    <property type="entry name" value="Toll/Interleukin receptor TIR domain"/>
    <property type="match status" value="2"/>
</dbReference>
<organism evidence="4 5">
    <name type="scientific">Thlaspi arvense</name>
    <name type="common">Field penny-cress</name>
    <dbReference type="NCBI Taxonomy" id="13288"/>
    <lineage>
        <taxon>Eukaryota</taxon>
        <taxon>Viridiplantae</taxon>
        <taxon>Streptophyta</taxon>
        <taxon>Embryophyta</taxon>
        <taxon>Tracheophyta</taxon>
        <taxon>Spermatophyta</taxon>
        <taxon>Magnoliopsida</taxon>
        <taxon>eudicotyledons</taxon>
        <taxon>Gunneridae</taxon>
        <taxon>Pentapetalae</taxon>
        <taxon>rosids</taxon>
        <taxon>malvids</taxon>
        <taxon>Brassicales</taxon>
        <taxon>Brassicaceae</taxon>
        <taxon>Thlaspideae</taxon>
        <taxon>Thlaspi</taxon>
    </lineage>
</organism>
<evidence type="ECO:0000256" key="2">
    <source>
        <dbReference type="SAM" id="Phobius"/>
    </source>
</evidence>
<keyword evidence="2" id="KW-0472">Membrane</keyword>
<dbReference type="FunFam" id="3.40.50.10140:FF:000007">
    <property type="entry name" value="Disease resistance protein (TIR-NBS-LRR class)"/>
    <property type="match status" value="1"/>
</dbReference>
<dbReference type="InterPro" id="IPR000157">
    <property type="entry name" value="TIR_dom"/>
</dbReference>
<proteinExistence type="predicted"/>
<dbReference type="PANTHER" id="PTHR32009:SF42">
    <property type="entry name" value="SIMILARITY TO DISEASE RESISTANCE PROTEIN"/>
    <property type="match status" value="1"/>
</dbReference>
<feature type="transmembrane region" description="Helical" evidence="2">
    <location>
        <begin position="228"/>
        <end position="250"/>
    </location>
</feature>
<accession>A0AAU9RNL2</accession>
<reference evidence="4 5" key="1">
    <citation type="submission" date="2022-03" db="EMBL/GenBank/DDBJ databases">
        <authorList>
            <person name="Nunn A."/>
            <person name="Chopra R."/>
            <person name="Nunn A."/>
            <person name="Contreras Garrido A."/>
        </authorList>
    </citation>
    <scope>NUCLEOTIDE SEQUENCE [LARGE SCALE GENOMIC DNA]</scope>
</reference>
<evidence type="ECO:0000313" key="5">
    <source>
        <dbReference type="Proteomes" id="UP000836841"/>
    </source>
</evidence>
<dbReference type="GO" id="GO:0007165">
    <property type="term" value="P:signal transduction"/>
    <property type="evidence" value="ECO:0007669"/>
    <property type="project" value="InterPro"/>
</dbReference>
<name>A0AAU9RNL2_THLAR</name>
<dbReference type="PANTHER" id="PTHR32009">
    <property type="entry name" value="TMV RESISTANCE PROTEIN N-LIKE"/>
    <property type="match status" value="1"/>
</dbReference>